<evidence type="ECO:0000256" key="6">
    <source>
        <dbReference type="ARBA" id="ARBA00023277"/>
    </source>
</evidence>
<keyword evidence="12" id="KW-1185">Reference proteome</keyword>
<evidence type="ECO:0000256" key="3">
    <source>
        <dbReference type="ARBA" id="ARBA00022729"/>
    </source>
</evidence>
<evidence type="ECO:0000256" key="5">
    <source>
        <dbReference type="ARBA" id="ARBA00023001"/>
    </source>
</evidence>
<comment type="similarity">
    <text evidence="2 9">Belongs to the glycosyl hydrolase 7 (cellulase C) family.</text>
</comment>
<dbReference type="FunFam" id="2.70.100.10:FF:000001">
    <property type="entry name" value="Glucanase"/>
    <property type="match status" value="1"/>
</dbReference>
<dbReference type="Pfam" id="PF00840">
    <property type="entry name" value="Glyco_hydro_7"/>
    <property type="match status" value="1"/>
</dbReference>
<gene>
    <name evidence="11" type="primary">CEL1_2</name>
    <name evidence="11" type="ORF">VNI00_011060</name>
</gene>
<proteinExistence type="inferred from homology"/>
<evidence type="ECO:0000313" key="11">
    <source>
        <dbReference type="EMBL" id="KAK7037568.1"/>
    </source>
</evidence>
<protein>
    <recommendedName>
        <fullName evidence="9">Glucanase</fullName>
        <ecNumber evidence="9">3.2.1.-</ecNumber>
    </recommendedName>
</protein>
<dbReference type="InterPro" id="IPR001722">
    <property type="entry name" value="Glyco_hydro_7"/>
</dbReference>
<evidence type="ECO:0000256" key="7">
    <source>
        <dbReference type="ARBA" id="ARBA00023295"/>
    </source>
</evidence>
<keyword evidence="8 9" id="KW-0624">Polysaccharide degradation</keyword>
<feature type="chain" id="PRO_5043429655" description="Glucanase" evidence="10">
    <location>
        <begin position="20"/>
        <end position="460"/>
    </location>
</feature>
<dbReference type="SUPFAM" id="SSF49899">
    <property type="entry name" value="Concanavalin A-like lectins/glucanases"/>
    <property type="match status" value="1"/>
</dbReference>
<feature type="signal peptide" evidence="10">
    <location>
        <begin position="1"/>
        <end position="19"/>
    </location>
</feature>
<evidence type="ECO:0000256" key="1">
    <source>
        <dbReference type="ARBA" id="ARBA00001641"/>
    </source>
</evidence>
<dbReference type="EMBL" id="JAYKXP010000046">
    <property type="protein sequence ID" value="KAK7037568.1"/>
    <property type="molecule type" value="Genomic_DNA"/>
</dbReference>
<comment type="caution">
    <text evidence="11">The sequence shown here is derived from an EMBL/GenBank/DDBJ whole genome shotgun (WGS) entry which is preliminary data.</text>
</comment>
<dbReference type="GO" id="GO:0030245">
    <property type="term" value="P:cellulose catabolic process"/>
    <property type="evidence" value="ECO:0007669"/>
    <property type="project" value="UniProtKB-KW"/>
</dbReference>
<evidence type="ECO:0000256" key="4">
    <source>
        <dbReference type="ARBA" id="ARBA00022801"/>
    </source>
</evidence>
<dbReference type="InterPro" id="IPR013320">
    <property type="entry name" value="ConA-like_dom_sf"/>
</dbReference>
<dbReference type="PRINTS" id="PR00734">
    <property type="entry name" value="GLHYDRLASE7"/>
</dbReference>
<dbReference type="GO" id="GO:0016162">
    <property type="term" value="F:cellulose 1,4-beta-cellobiosidase activity"/>
    <property type="evidence" value="ECO:0007669"/>
    <property type="project" value="UniProtKB-EC"/>
</dbReference>
<keyword evidence="5 9" id="KW-0136">Cellulose degradation</keyword>
<name>A0AAW0CDA1_9AGAR</name>
<dbReference type="PANTHER" id="PTHR33753">
    <property type="entry name" value="1,4-BETA-D-GLUCAN CELLOBIOHYDROLASE B"/>
    <property type="match status" value="1"/>
</dbReference>
<dbReference type="PANTHER" id="PTHR33753:SF2">
    <property type="entry name" value="GLYCOSIDE HYDROLASE FAMILY 7 PROTEIN"/>
    <property type="match status" value="1"/>
</dbReference>
<dbReference type="EC" id="3.2.1.-" evidence="9"/>
<evidence type="ECO:0000256" key="10">
    <source>
        <dbReference type="SAM" id="SignalP"/>
    </source>
</evidence>
<sequence>MFGKGSLVSFALLAVGVSAQQVGTLTAENHPKLTYQRCSAGGSCSTVQGSVVLDSNWRWLHTTSGSTNCYTGNAWDTSLCPNGATCAQNCALDGADYSGTYGITTSGNSLRLKFVTNGPYSKNIGSRVYLMDSSDSKYQIFNLKNQEFTFDVDMSALPCGLNGALYFVEMDADGGLSKHSSNKAGAKYGTGYCDSQCPHDIKFIGGQANVEGWAASATDPNAGKGKYGACCAEMDIWEANSISSAYTPHICQISSTGASRCEGNACGDGSNRYGGICDKDGCDFNSFRMGDKNFLGPGKTVDTNQKITVVTQFITENNSTTGRLTEIRRLYVQNGRVIQNSKTNIAGLSAFDSITDKFCTDQKAAFGDNTYFNTRGGLTAMGDSLGRGHVLVMSIWGDHEARMLWLDSNYPLDKDPSTPGVARGTCPTTSGVPGDLEAQSPDATVVFSNIKYGPIGSTYR</sequence>
<keyword evidence="4 9" id="KW-0378">Hydrolase</keyword>
<dbReference type="CDD" id="cd07999">
    <property type="entry name" value="GH7_CBH_EG"/>
    <property type="match status" value="1"/>
</dbReference>
<accession>A0AAW0CDA1</accession>
<evidence type="ECO:0000256" key="2">
    <source>
        <dbReference type="ARBA" id="ARBA00006044"/>
    </source>
</evidence>
<keyword evidence="7 9" id="KW-0326">Glycosidase</keyword>
<evidence type="ECO:0000313" key="12">
    <source>
        <dbReference type="Proteomes" id="UP001383192"/>
    </source>
</evidence>
<keyword evidence="3 10" id="KW-0732">Signal</keyword>
<organism evidence="11 12">
    <name type="scientific">Paramarasmius palmivorus</name>
    <dbReference type="NCBI Taxonomy" id="297713"/>
    <lineage>
        <taxon>Eukaryota</taxon>
        <taxon>Fungi</taxon>
        <taxon>Dikarya</taxon>
        <taxon>Basidiomycota</taxon>
        <taxon>Agaricomycotina</taxon>
        <taxon>Agaricomycetes</taxon>
        <taxon>Agaricomycetidae</taxon>
        <taxon>Agaricales</taxon>
        <taxon>Marasmiineae</taxon>
        <taxon>Marasmiaceae</taxon>
        <taxon>Paramarasmius</taxon>
    </lineage>
</organism>
<dbReference type="Proteomes" id="UP001383192">
    <property type="component" value="Unassembled WGS sequence"/>
</dbReference>
<comment type="catalytic activity">
    <reaction evidence="1">
        <text>Hydrolysis of (1-&gt;4)-beta-D-glucosidic linkages in cellulose and cellotetraose, releasing cellobiose from the non-reducing ends of the chains.</text>
        <dbReference type="EC" id="3.2.1.91"/>
    </reaction>
</comment>
<dbReference type="InterPro" id="IPR037019">
    <property type="entry name" value="Glyco_hydro_7_sf"/>
</dbReference>
<dbReference type="AlphaFoldDB" id="A0AAW0CDA1"/>
<evidence type="ECO:0000256" key="8">
    <source>
        <dbReference type="ARBA" id="ARBA00023326"/>
    </source>
</evidence>
<evidence type="ECO:0000256" key="9">
    <source>
        <dbReference type="RuleBase" id="RU361164"/>
    </source>
</evidence>
<reference evidence="11 12" key="1">
    <citation type="submission" date="2024-01" db="EMBL/GenBank/DDBJ databases">
        <title>A draft genome for a cacao thread blight-causing isolate of Paramarasmius palmivorus.</title>
        <authorList>
            <person name="Baruah I.K."/>
            <person name="Bukari Y."/>
            <person name="Amoako-Attah I."/>
            <person name="Meinhardt L.W."/>
            <person name="Bailey B.A."/>
            <person name="Cohen S.P."/>
        </authorList>
    </citation>
    <scope>NUCLEOTIDE SEQUENCE [LARGE SCALE GENOMIC DNA]</scope>
    <source>
        <strain evidence="11 12">GH-12</strain>
    </source>
</reference>
<dbReference type="Gene3D" id="2.70.100.10">
    <property type="entry name" value="Glycoside hydrolase, family 7, domain"/>
    <property type="match status" value="1"/>
</dbReference>
<keyword evidence="6" id="KW-0119">Carbohydrate metabolism</keyword>